<evidence type="ECO:0000256" key="1">
    <source>
        <dbReference type="ARBA" id="ARBA00004141"/>
    </source>
</evidence>
<keyword evidence="3" id="KW-1133">Transmembrane helix</keyword>
<protein>
    <submittedName>
        <fullName evidence="5">(spotted green pufferfish) hypothetical protein</fullName>
    </submittedName>
</protein>
<feature type="non-terminal residue" evidence="5">
    <location>
        <position position="1"/>
    </location>
</feature>
<proteinExistence type="predicted"/>
<evidence type="ECO:0000313" key="5">
    <source>
        <dbReference type="EMBL" id="CAG14368.1"/>
    </source>
</evidence>
<dbReference type="OrthoDB" id="6160250at2759"/>
<name>Q4RB65_TETNG</name>
<dbReference type="EMBL" id="CAAE01022178">
    <property type="protein sequence ID" value="CAG14368.1"/>
    <property type="molecule type" value="Genomic_DNA"/>
</dbReference>
<organism evidence="5">
    <name type="scientific">Tetraodon nigroviridis</name>
    <name type="common">Spotted green pufferfish</name>
    <name type="synonym">Chelonodon nigroviridis</name>
    <dbReference type="NCBI Taxonomy" id="99883"/>
    <lineage>
        <taxon>Eukaryota</taxon>
        <taxon>Metazoa</taxon>
        <taxon>Chordata</taxon>
        <taxon>Craniata</taxon>
        <taxon>Vertebrata</taxon>
        <taxon>Euteleostomi</taxon>
        <taxon>Actinopterygii</taxon>
        <taxon>Neopterygii</taxon>
        <taxon>Teleostei</taxon>
        <taxon>Neoteleostei</taxon>
        <taxon>Acanthomorphata</taxon>
        <taxon>Eupercaria</taxon>
        <taxon>Tetraodontiformes</taxon>
        <taxon>Tetradontoidea</taxon>
        <taxon>Tetraodontidae</taxon>
        <taxon>Tetraodon</taxon>
    </lineage>
</organism>
<reference evidence="5" key="2">
    <citation type="submission" date="2004-02" db="EMBL/GenBank/DDBJ databases">
        <authorList>
            <consortium name="Genoscope"/>
            <consortium name="Whitehead Institute Centre for Genome Research"/>
        </authorList>
    </citation>
    <scope>NUCLEOTIDE SEQUENCE</scope>
</reference>
<dbReference type="Pfam" id="PF00002">
    <property type="entry name" value="7tm_2"/>
    <property type="match status" value="1"/>
</dbReference>
<keyword evidence="4" id="KW-0472">Membrane</keyword>
<dbReference type="KEGG" id="tng:GSTEN00037441G001"/>
<comment type="caution">
    <text evidence="5">The sequence shown here is derived from an EMBL/GenBank/DDBJ whole genome shotgun (WGS) entry which is preliminary data.</text>
</comment>
<accession>Q4RB65</accession>
<dbReference type="AlphaFoldDB" id="Q4RB65"/>
<evidence type="ECO:0000256" key="2">
    <source>
        <dbReference type="ARBA" id="ARBA00022692"/>
    </source>
</evidence>
<evidence type="ECO:0000256" key="4">
    <source>
        <dbReference type="ARBA" id="ARBA00023136"/>
    </source>
</evidence>
<reference evidence="5" key="1">
    <citation type="journal article" date="2004" name="Nature">
        <title>Genome duplication in the teleost fish Tetraodon nigroviridis reveals the early vertebrate proto-karyotype.</title>
        <authorList>
            <person name="Jaillon O."/>
            <person name="Aury J.-M."/>
            <person name="Brunet F."/>
            <person name="Petit J.-L."/>
            <person name="Stange-Thomann N."/>
            <person name="Mauceli E."/>
            <person name="Bouneau L."/>
            <person name="Fischer C."/>
            <person name="Ozouf-Costaz C."/>
            <person name="Bernot A."/>
            <person name="Nicaud S."/>
            <person name="Jaffe D."/>
            <person name="Fisher S."/>
            <person name="Lutfalla G."/>
            <person name="Dossat C."/>
            <person name="Segurens B."/>
            <person name="Dasilva C."/>
            <person name="Salanoubat M."/>
            <person name="Levy M."/>
            <person name="Boudet N."/>
            <person name="Castellano S."/>
            <person name="Anthouard V."/>
            <person name="Jubin C."/>
            <person name="Castelli V."/>
            <person name="Katinka M."/>
            <person name="Vacherie B."/>
            <person name="Biemont C."/>
            <person name="Skalli Z."/>
            <person name="Cattolico L."/>
            <person name="Poulain J."/>
            <person name="De Berardinis V."/>
            <person name="Cruaud C."/>
            <person name="Duprat S."/>
            <person name="Brottier P."/>
            <person name="Coutanceau J.-P."/>
            <person name="Gouzy J."/>
            <person name="Parra G."/>
            <person name="Lardier G."/>
            <person name="Chapple C."/>
            <person name="McKernan K.J."/>
            <person name="McEwan P."/>
            <person name="Bosak S."/>
            <person name="Kellis M."/>
            <person name="Volff J.-N."/>
            <person name="Guigo R."/>
            <person name="Zody M.C."/>
            <person name="Mesirov J."/>
            <person name="Lindblad-Toh K."/>
            <person name="Birren B."/>
            <person name="Nusbaum C."/>
            <person name="Kahn D."/>
            <person name="Robinson-Rechavi M."/>
            <person name="Laudet V."/>
            <person name="Schachter V."/>
            <person name="Quetier F."/>
            <person name="Saurin W."/>
            <person name="Scarpelli C."/>
            <person name="Wincker P."/>
            <person name="Lander E.S."/>
            <person name="Weissenbach J."/>
            <person name="Roest Crollius H."/>
        </authorList>
    </citation>
    <scope>NUCLEOTIDE SEQUENCE [LARGE SCALE GENOMIC DNA]</scope>
</reference>
<feature type="non-terminal residue" evidence="5">
    <location>
        <position position="33"/>
    </location>
</feature>
<evidence type="ECO:0000256" key="3">
    <source>
        <dbReference type="ARBA" id="ARBA00022989"/>
    </source>
</evidence>
<dbReference type="InterPro" id="IPR000832">
    <property type="entry name" value="GPCR_2_secretin-like"/>
</dbReference>
<comment type="subcellular location">
    <subcellularLocation>
        <location evidence="1">Membrane</location>
        <topology evidence="1">Multi-pass membrane protein</topology>
    </subcellularLocation>
</comment>
<gene>
    <name evidence="5" type="ORF">GSTENG00037441001</name>
</gene>
<dbReference type="GO" id="GO:0016020">
    <property type="term" value="C:membrane"/>
    <property type="evidence" value="ECO:0007669"/>
    <property type="project" value="UniProtKB-SubCell"/>
</dbReference>
<keyword evidence="2" id="KW-0812">Transmembrane</keyword>
<sequence>QLNFILFVNIVRVLATKIRETNAGRYDTRKQYR</sequence>
<dbReference type="GO" id="GO:0004930">
    <property type="term" value="F:G protein-coupled receptor activity"/>
    <property type="evidence" value="ECO:0007669"/>
    <property type="project" value="InterPro"/>
</dbReference>